<dbReference type="SUPFAM" id="SSF160207">
    <property type="entry name" value="NMB0488-like"/>
    <property type="match status" value="1"/>
</dbReference>
<name>A0ABR7WQ68_9SPHI</name>
<gene>
    <name evidence="1" type="ORF">IDJ77_06575</name>
</gene>
<reference evidence="1 2" key="1">
    <citation type="submission" date="2020-09" db="EMBL/GenBank/DDBJ databases">
        <title>Novel species of Mucilaginibacter isolated from a glacier on the Tibetan Plateau.</title>
        <authorList>
            <person name="Liu Q."/>
            <person name="Xin Y.-H."/>
        </authorList>
    </citation>
    <scope>NUCLEOTIDE SEQUENCE [LARGE SCALE GENOMIC DNA]</scope>
    <source>
        <strain evidence="1 2">ZT4R22</strain>
    </source>
</reference>
<proteinExistence type="predicted"/>
<sequence>MKSATIYKIKGIGYLIHSHSKTSIGLRVASEPFINLPEGVDNDVLADAIKTALCNDDSKRIPHPKDWKQADKEFMAKTGLKSSKSLFSPKAKCLLAEETDEQIIFTPTIPAKKPDSGFLFMGEADKVAVLSKASNQEIFSAFELALSRYE</sequence>
<dbReference type="InterPro" id="IPR037891">
    <property type="entry name" value="Cdil-like_sf"/>
</dbReference>
<dbReference type="Proteomes" id="UP000606600">
    <property type="component" value="Unassembled WGS sequence"/>
</dbReference>
<dbReference type="Gene3D" id="3.40.1590.10">
    <property type="entry name" value="NMB0488-like"/>
    <property type="match status" value="1"/>
</dbReference>
<organism evidence="1 2">
    <name type="scientific">Mucilaginibacter pankratovii</name>
    <dbReference type="NCBI Taxonomy" id="2772110"/>
    <lineage>
        <taxon>Bacteria</taxon>
        <taxon>Pseudomonadati</taxon>
        <taxon>Bacteroidota</taxon>
        <taxon>Sphingobacteriia</taxon>
        <taxon>Sphingobacteriales</taxon>
        <taxon>Sphingobacteriaceae</taxon>
        <taxon>Mucilaginibacter</taxon>
    </lineage>
</organism>
<comment type="caution">
    <text evidence="1">The sequence shown here is derived from an EMBL/GenBank/DDBJ whole genome shotgun (WGS) entry which is preliminary data.</text>
</comment>
<accession>A0ABR7WQ68</accession>
<evidence type="ECO:0000313" key="2">
    <source>
        <dbReference type="Proteomes" id="UP000606600"/>
    </source>
</evidence>
<evidence type="ECO:0000313" key="1">
    <source>
        <dbReference type="EMBL" id="MBD1363469.1"/>
    </source>
</evidence>
<protein>
    <submittedName>
        <fullName evidence="1">Uncharacterized protein</fullName>
    </submittedName>
</protein>
<dbReference type="RefSeq" id="WP_191188144.1">
    <property type="nucleotide sequence ID" value="NZ_JACWMY010000003.1"/>
</dbReference>
<keyword evidence="2" id="KW-1185">Reference proteome</keyword>
<dbReference type="EMBL" id="JACWMY010000003">
    <property type="protein sequence ID" value="MBD1363469.1"/>
    <property type="molecule type" value="Genomic_DNA"/>
</dbReference>